<gene>
    <name evidence="2" type="ORF">S01H1_65402</name>
</gene>
<evidence type="ECO:0008006" key="3">
    <source>
        <dbReference type="Google" id="ProtNLM"/>
    </source>
</evidence>
<name>X0XJG5_9ZZZZ</name>
<accession>X0XJG5</accession>
<sequence length="206" mass="22890">MITFPPYATWIRTAEFVLRRTGFGFFVLAVCSVFCLNVLSAAAAETHTLRYRFAPGETLCWEVIHRGKVSATISGTSQDTETLSESLKLWRVIDVKPDGTATFEYRVDNVKMRQKHTGSKEVRYNSQTDAKPPAVFKDVAEAVGKPFSRITIDTRGGVVKREQLHDNPFTKNKGQLAVPLPEKPVAVGQTWSQPHEVIVPLESGGI</sequence>
<keyword evidence="1" id="KW-0812">Transmembrane</keyword>
<dbReference type="EMBL" id="BARS01043174">
    <property type="protein sequence ID" value="GAG36798.1"/>
    <property type="molecule type" value="Genomic_DNA"/>
</dbReference>
<keyword evidence="1" id="KW-0472">Membrane</keyword>
<organism evidence="2">
    <name type="scientific">marine sediment metagenome</name>
    <dbReference type="NCBI Taxonomy" id="412755"/>
    <lineage>
        <taxon>unclassified sequences</taxon>
        <taxon>metagenomes</taxon>
        <taxon>ecological metagenomes</taxon>
    </lineage>
</organism>
<protein>
    <recommendedName>
        <fullName evidence="3">DUF3108 domain-containing protein</fullName>
    </recommendedName>
</protein>
<evidence type="ECO:0000256" key="1">
    <source>
        <dbReference type="SAM" id="Phobius"/>
    </source>
</evidence>
<proteinExistence type="predicted"/>
<keyword evidence="1" id="KW-1133">Transmembrane helix</keyword>
<comment type="caution">
    <text evidence="2">The sequence shown here is derived from an EMBL/GenBank/DDBJ whole genome shotgun (WGS) entry which is preliminary data.</text>
</comment>
<reference evidence="2" key="1">
    <citation type="journal article" date="2014" name="Front. Microbiol.">
        <title>High frequency of phylogenetically diverse reductive dehalogenase-homologous genes in deep subseafloor sedimentary metagenomes.</title>
        <authorList>
            <person name="Kawai M."/>
            <person name="Futagami T."/>
            <person name="Toyoda A."/>
            <person name="Takaki Y."/>
            <person name="Nishi S."/>
            <person name="Hori S."/>
            <person name="Arai W."/>
            <person name="Tsubouchi T."/>
            <person name="Morono Y."/>
            <person name="Uchiyama I."/>
            <person name="Ito T."/>
            <person name="Fujiyama A."/>
            <person name="Inagaki F."/>
            <person name="Takami H."/>
        </authorList>
    </citation>
    <scope>NUCLEOTIDE SEQUENCE</scope>
    <source>
        <strain evidence="2">Expedition CK06-06</strain>
    </source>
</reference>
<feature type="non-terminal residue" evidence="2">
    <location>
        <position position="206"/>
    </location>
</feature>
<evidence type="ECO:0000313" key="2">
    <source>
        <dbReference type="EMBL" id="GAG36798.1"/>
    </source>
</evidence>
<dbReference type="AlphaFoldDB" id="X0XJG5"/>
<feature type="transmembrane region" description="Helical" evidence="1">
    <location>
        <begin position="23"/>
        <end position="44"/>
    </location>
</feature>